<dbReference type="Gene3D" id="2.60.120.10">
    <property type="entry name" value="Jelly Rolls"/>
    <property type="match status" value="1"/>
</dbReference>
<dbReference type="GO" id="GO:0005829">
    <property type="term" value="C:cytosol"/>
    <property type="evidence" value="ECO:0007669"/>
    <property type="project" value="TreeGrafter"/>
</dbReference>
<evidence type="ECO:0000256" key="5">
    <source>
        <dbReference type="PIRSR" id="PIRSR600888-1"/>
    </source>
</evidence>
<dbReference type="RefSeq" id="WP_183449209.1">
    <property type="nucleotide sequence ID" value="NZ_JACHWB010000002.1"/>
</dbReference>
<evidence type="ECO:0000256" key="6">
    <source>
        <dbReference type="PIRSR" id="PIRSR600888-3"/>
    </source>
</evidence>
<protein>
    <recommendedName>
        <fullName evidence="4 7">dTDP-4-dehydrorhamnose 3,5-epimerase</fullName>
        <ecNumber evidence="3 7">5.1.3.13</ecNumber>
    </recommendedName>
    <alternativeName>
        <fullName evidence="7">Thymidine diphospho-4-keto-rhamnose 3,5-epimerase</fullName>
    </alternativeName>
</protein>
<comment type="caution">
    <text evidence="8">The sequence shown here is derived from an EMBL/GenBank/DDBJ whole genome shotgun (WGS) entry which is preliminary data.</text>
</comment>
<dbReference type="Pfam" id="PF00908">
    <property type="entry name" value="dTDP_sugar_isom"/>
    <property type="match status" value="1"/>
</dbReference>
<dbReference type="InterPro" id="IPR011051">
    <property type="entry name" value="RmlC_Cupin_sf"/>
</dbReference>
<dbReference type="CDD" id="cd00438">
    <property type="entry name" value="cupin_RmlC"/>
    <property type="match status" value="1"/>
</dbReference>
<evidence type="ECO:0000256" key="2">
    <source>
        <dbReference type="ARBA" id="ARBA00001997"/>
    </source>
</evidence>
<feature type="active site" description="Proton donor" evidence="5">
    <location>
        <position position="133"/>
    </location>
</feature>
<comment type="function">
    <text evidence="2 7">Catalyzes the epimerization of the C3' and C5'positions of dTDP-6-deoxy-D-xylo-4-hexulose, forming dTDP-6-deoxy-L-lyxo-4-hexulose.</text>
</comment>
<organism evidence="8 9">
    <name type="scientific">Microvirga lupini</name>
    <dbReference type="NCBI Taxonomy" id="420324"/>
    <lineage>
        <taxon>Bacteria</taxon>
        <taxon>Pseudomonadati</taxon>
        <taxon>Pseudomonadota</taxon>
        <taxon>Alphaproteobacteria</taxon>
        <taxon>Hyphomicrobiales</taxon>
        <taxon>Methylobacteriaceae</taxon>
        <taxon>Microvirga</taxon>
    </lineage>
</organism>
<proteinExistence type="inferred from homology"/>
<dbReference type="GO" id="GO:0019305">
    <property type="term" value="P:dTDP-rhamnose biosynthetic process"/>
    <property type="evidence" value="ECO:0007669"/>
    <property type="project" value="UniProtKB-UniRule"/>
</dbReference>
<comment type="subunit">
    <text evidence="7">Homodimer.</text>
</comment>
<comment type="catalytic activity">
    <reaction evidence="1 7">
        <text>dTDP-4-dehydro-6-deoxy-alpha-D-glucose = dTDP-4-dehydro-beta-L-rhamnose</text>
        <dbReference type="Rhea" id="RHEA:16969"/>
        <dbReference type="ChEBI" id="CHEBI:57649"/>
        <dbReference type="ChEBI" id="CHEBI:62830"/>
        <dbReference type="EC" id="5.1.3.13"/>
    </reaction>
</comment>
<name>A0A7W4VKX8_9HYPH</name>
<gene>
    <name evidence="8" type="ORF">FHR70_001775</name>
</gene>
<dbReference type="GO" id="GO:0000271">
    <property type="term" value="P:polysaccharide biosynthetic process"/>
    <property type="evidence" value="ECO:0007669"/>
    <property type="project" value="TreeGrafter"/>
</dbReference>
<dbReference type="InterPro" id="IPR000888">
    <property type="entry name" value="RmlC-like"/>
</dbReference>
<evidence type="ECO:0000313" key="8">
    <source>
        <dbReference type="EMBL" id="MBB3018721.1"/>
    </source>
</evidence>
<evidence type="ECO:0000256" key="7">
    <source>
        <dbReference type="RuleBase" id="RU364069"/>
    </source>
</evidence>
<evidence type="ECO:0000256" key="4">
    <source>
        <dbReference type="ARBA" id="ARBA00019595"/>
    </source>
</evidence>
<dbReference type="PANTHER" id="PTHR21047:SF2">
    <property type="entry name" value="THYMIDINE DIPHOSPHO-4-KETO-RHAMNOSE 3,5-EPIMERASE"/>
    <property type="match status" value="1"/>
</dbReference>
<dbReference type="EC" id="5.1.3.13" evidence="3 7"/>
<dbReference type="PANTHER" id="PTHR21047">
    <property type="entry name" value="DTDP-6-DEOXY-D-GLUCOSE-3,5 EPIMERASE"/>
    <property type="match status" value="1"/>
</dbReference>
<dbReference type="InterPro" id="IPR014710">
    <property type="entry name" value="RmlC-like_jellyroll"/>
</dbReference>
<evidence type="ECO:0000313" key="9">
    <source>
        <dbReference type="Proteomes" id="UP000532010"/>
    </source>
</evidence>
<dbReference type="AlphaFoldDB" id="A0A7W4VKX8"/>
<evidence type="ECO:0000256" key="1">
    <source>
        <dbReference type="ARBA" id="ARBA00001298"/>
    </source>
</evidence>
<reference evidence="8 9" key="1">
    <citation type="submission" date="2020-08" db="EMBL/GenBank/DDBJ databases">
        <title>The Agave Microbiome: Exploring the role of microbial communities in plant adaptations to desert environments.</title>
        <authorList>
            <person name="Partida-Martinez L.P."/>
        </authorList>
    </citation>
    <scope>NUCLEOTIDE SEQUENCE [LARGE SCALE GENOMIC DNA]</scope>
    <source>
        <strain evidence="8 9">AT3.9</strain>
    </source>
</reference>
<keyword evidence="7 8" id="KW-0413">Isomerase</keyword>
<evidence type="ECO:0000256" key="3">
    <source>
        <dbReference type="ARBA" id="ARBA00012098"/>
    </source>
</evidence>
<accession>A0A7W4VKX8</accession>
<sequence length="185" mass="20590">MLTVEPTAISEVKVVTPKRFGDNRGFFVETYHKQRFVEAGIDMEFVQDNHSLSALAGTVRGLHFQSDPFAQAKLIRVVRGRVLDVAVDLRRSSPTFGRHVAVELSAENGRQLLVPVGFAHGFCTLEPDTEIVYKVSAYFSAAHDHGLRWNDPSLGIDWPVAPADAILSDKDRKQPMLAELPIYFA</sequence>
<comment type="pathway">
    <text evidence="7">Carbohydrate biosynthesis; dTDP-L-rhamnose biosynthesis.</text>
</comment>
<comment type="similarity">
    <text evidence="7">Belongs to the dTDP-4-dehydrorhamnose 3,5-epimerase family.</text>
</comment>
<feature type="site" description="Participates in a stacking interaction with the thymidine ring of dTDP-4-oxo-6-deoxyglucose" evidence="6">
    <location>
        <position position="139"/>
    </location>
</feature>
<dbReference type="EMBL" id="JACHWB010000002">
    <property type="protein sequence ID" value="MBB3018721.1"/>
    <property type="molecule type" value="Genomic_DNA"/>
</dbReference>
<feature type="active site" description="Proton acceptor" evidence="5">
    <location>
        <position position="63"/>
    </location>
</feature>
<dbReference type="GO" id="GO:0008830">
    <property type="term" value="F:dTDP-4-dehydrorhamnose 3,5-epimerase activity"/>
    <property type="evidence" value="ECO:0007669"/>
    <property type="project" value="UniProtKB-UniRule"/>
</dbReference>
<dbReference type="SUPFAM" id="SSF51182">
    <property type="entry name" value="RmlC-like cupins"/>
    <property type="match status" value="1"/>
</dbReference>
<dbReference type="NCBIfam" id="TIGR01221">
    <property type="entry name" value="rmlC"/>
    <property type="match status" value="1"/>
</dbReference>
<dbReference type="Proteomes" id="UP000532010">
    <property type="component" value="Unassembled WGS sequence"/>
</dbReference>
<dbReference type="UniPathway" id="UPA00124"/>
<keyword evidence="9" id="KW-1185">Reference proteome</keyword>